<evidence type="ECO:0000313" key="2">
    <source>
        <dbReference type="EMBL" id="SON77268.1"/>
    </source>
</evidence>
<evidence type="ECO:0000313" key="3">
    <source>
        <dbReference type="Proteomes" id="UP000234166"/>
    </source>
</evidence>
<feature type="region of interest" description="Disordered" evidence="1">
    <location>
        <begin position="1"/>
        <end position="52"/>
    </location>
</feature>
<accession>A0AB38DUR1</accession>
<dbReference type="AlphaFoldDB" id="A0AB38DUR1"/>
<name>A0AB38DUR1_XANCH</name>
<gene>
    <name evidence="2" type="ORF">XAP7430_1040009</name>
</gene>
<feature type="compositionally biased region" description="Basic and acidic residues" evidence="1">
    <location>
        <begin position="31"/>
        <end position="40"/>
    </location>
</feature>
<dbReference type="EMBL" id="OCYS01000007">
    <property type="protein sequence ID" value="SON77268.1"/>
    <property type="molecule type" value="Genomic_DNA"/>
</dbReference>
<proteinExistence type="predicted"/>
<comment type="caution">
    <text evidence="2">The sequence shown here is derived from an EMBL/GenBank/DDBJ whole genome shotgun (WGS) entry which is preliminary data.</text>
</comment>
<sequence length="52" mass="5833">MGGGITGQRRYHQPRTLNLAATQGGGTSQQAHDEQWTEAHKQRHPNLVQQKQ</sequence>
<dbReference type="Proteomes" id="UP000234166">
    <property type="component" value="Unassembled WGS sequence"/>
</dbReference>
<protein>
    <submittedName>
        <fullName evidence="2">Uncharacterized protein</fullName>
    </submittedName>
</protein>
<evidence type="ECO:0000256" key="1">
    <source>
        <dbReference type="SAM" id="MobiDB-lite"/>
    </source>
</evidence>
<organism evidence="2 3">
    <name type="scientific">Xanthomonas campestris pv. phaseoli</name>
    <dbReference type="NCBI Taxonomy" id="317013"/>
    <lineage>
        <taxon>Bacteria</taxon>
        <taxon>Pseudomonadati</taxon>
        <taxon>Pseudomonadota</taxon>
        <taxon>Gammaproteobacteria</taxon>
        <taxon>Lysobacterales</taxon>
        <taxon>Lysobacteraceae</taxon>
        <taxon>Xanthomonas</taxon>
    </lineage>
</organism>
<reference evidence="2 3" key="1">
    <citation type="submission" date="2017-10" db="EMBL/GenBank/DDBJ databases">
        <authorList>
            <person name="Regsiter A."/>
            <person name="William W."/>
        </authorList>
    </citation>
    <scope>NUCLEOTIDE SEQUENCE [LARGE SCALE GENOMIC DNA]</scope>
    <source>
        <strain evidence="2 3">CFBP7430</strain>
    </source>
</reference>